<dbReference type="InterPro" id="IPR005175">
    <property type="entry name" value="PPC_dom"/>
</dbReference>
<name>A0A8J3VH40_9ACTN</name>
<dbReference type="PANTHER" id="PTHR34988">
    <property type="entry name" value="PROTEIN, PUTATIVE-RELATED"/>
    <property type="match status" value="1"/>
</dbReference>
<dbReference type="AlphaFoldDB" id="A0A8J3VH40"/>
<keyword evidence="3" id="KW-1185">Reference proteome</keyword>
<protein>
    <recommendedName>
        <fullName evidence="1">PPC domain-containing protein</fullName>
    </recommendedName>
</protein>
<evidence type="ECO:0000313" key="3">
    <source>
        <dbReference type="Proteomes" id="UP000612899"/>
    </source>
</evidence>
<reference evidence="2" key="1">
    <citation type="submission" date="2021-01" db="EMBL/GenBank/DDBJ databases">
        <title>Whole genome shotgun sequence of Rhizocola hellebori NBRC 109834.</title>
        <authorList>
            <person name="Komaki H."/>
            <person name="Tamura T."/>
        </authorList>
    </citation>
    <scope>NUCLEOTIDE SEQUENCE</scope>
    <source>
        <strain evidence="2">NBRC 109834</strain>
    </source>
</reference>
<proteinExistence type="predicted"/>
<accession>A0A8J3VH40</accession>
<evidence type="ECO:0000313" key="2">
    <source>
        <dbReference type="EMBL" id="GIH05636.1"/>
    </source>
</evidence>
<sequence>MILLSVASGEEVMETISRKLEELDILDGAIVSLIGAVEGCAISTMAMDDATSDIIIEYPQPLEFSGTGEIVDGKVHLHVVCGAEGNQTVSGHLHWANVKNFYVNAYVLPLTHR</sequence>
<dbReference type="SUPFAM" id="SSF117856">
    <property type="entry name" value="AF0104/ALDC/Ptd012-like"/>
    <property type="match status" value="1"/>
</dbReference>
<organism evidence="2 3">
    <name type="scientific">Rhizocola hellebori</name>
    <dbReference type="NCBI Taxonomy" id="1392758"/>
    <lineage>
        <taxon>Bacteria</taxon>
        <taxon>Bacillati</taxon>
        <taxon>Actinomycetota</taxon>
        <taxon>Actinomycetes</taxon>
        <taxon>Micromonosporales</taxon>
        <taxon>Micromonosporaceae</taxon>
        <taxon>Rhizocola</taxon>
    </lineage>
</organism>
<dbReference type="RefSeq" id="WP_203909474.1">
    <property type="nucleotide sequence ID" value="NZ_BONY01000020.1"/>
</dbReference>
<dbReference type="Proteomes" id="UP000612899">
    <property type="component" value="Unassembled WGS sequence"/>
</dbReference>
<dbReference type="Gene3D" id="3.30.1330.80">
    <property type="entry name" value="Hypothetical protein, similar to alpha- acetolactate decarboxylase, domain 2"/>
    <property type="match status" value="1"/>
</dbReference>
<gene>
    <name evidence="2" type="ORF">Rhe02_37030</name>
</gene>
<evidence type="ECO:0000259" key="1">
    <source>
        <dbReference type="PROSITE" id="PS51742"/>
    </source>
</evidence>
<dbReference type="EMBL" id="BONY01000020">
    <property type="protein sequence ID" value="GIH05636.1"/>
    <property type="molecule type" value="Genomic_DNA"/>
</dbReference>
<dbReference type="PANTHER" id="PTHR34988:SF1">
    <property type="entry name" value="DNA-BINDING PROTEIN"/>
    <property type="match status" value="1"/>
</dbReference>
<feature type="domain" description="PPC" evidence="1">
    <location>
        <begin position="1"/>
        <end position="113"/>
    </location>
</feature>
<comment type="caution">
    <text evidence="2">The sequence shown here is derived from an EMBL/GenBank/DDBJ whole genome shotgun (WGS) entry which is preliminary data.</text>
</comment>
<dbReference type="PROSITE" id="PS51742">
    <property type="entry name" value="PPC"/>
    <property type="match status" value="1"/>
</dbReference>
<dbReference type="Pfam" id="PF03479">
    <property type="entry name" value="PCC"/>
    <property type="match status" value="1"/>
</dbReference>